<comment type="similarity">
    <text evidence="2">Belongs to the polysaccharide synthase family.</text>
</comment>
<feature type="transmembrane region" description="Helical" evidence="7">
    <location>
        <begin position="43"/>
        <end position="69"/>
    </location>
</feature>
<feature type="transmembrane region" description="Helical" evidence="7">
    <location>
        <begin position="12"/>
        <end position="37"/>
    </location>
</feature>
<feature type="transmembrane region" description="Helical" evidence="7">
    <location>
        <begin position="112"/>
        <end position="131"/>
    </location>
</feature>
<comment type="subcellular location">
    <subcellularLocation>
        <location evidence="1">Cell membrane</location>
        <topology evidence="1">Multi-pass membrane protein</topology>
    </subcellularLocation>
</comment>
<keyword evidence="9" id="KW-1185">Reference proteome</keyword>
<gene>
    <name evidence="8" type="ORF">prwr041_08050</name>
</gene>
<dbReference type="Pfam" id="PF13440">
    <property type="entry name" value="Polysacc_synt_3"/>
    <property type="match status" value="1"/>
</dbReference>
<dbReference type="RefSeq" id="WP_207155105.1">
    <property type="nucleotide sequence ID" value="NZ_AP024484.1"/>
</dbReference>
<feature type="transmembrane region" description="Helical" evidence="7">
    <location>
        <begin position="81"/>
        <end position="106"/>
    </location>
</feature>
<evidence type="ECO:0000256" key="2">
    <source>
        <dbReference type="ARBA" id="ARBA00007430"/>
    </source>
</evidence>
<feature type="transmembrane region" description="Helical" evidence="7">
    <location>
        <begin position="215"/>
        <end position="235"/>
    </location>
</feature>
<evidence type="ECO:0000256" key="6">
    <source>
        <dbReference type="ARBA" id="ARBA00023136"/>
    </source>
</evidence>
<name>A0ABM7NWY2_9BACT</name>
<keyword evidence="4 7" id="KW-0812">Transmembrane</keyword>
<keyword evidence="3" id="KW-1003">Cell membrane</keyword>
<proteinExistence type="inferred from homology"/>
<evidence type="ECO:0000256" key="4">
    <source>
        <dbReference type="ARBA" id="ARBA00022692"/>
    </source>
</evidence>
<dbReference type="InterPro" id="IPR050833">
    <property type="entry name" value="Poly_Biosynth_Transport"/>
</dbReference>
<keyword evidence="6 7" id="KW-0472">Membrane</keyword>
<evidence type="ECO:0000256" key="3">
    <source>
        <dbReference type="ARBA" id="ARBA00022475"/>
    </source>
</evidence>
<feature type="transmembrane region" description="Helical" evidence="7">
    <location>
        <begin position="378"/>
        <end position="399"/>
    </location>
</feature>
<sequence length="478" mass="53567">MKTLKEKTATGILWGAMNNGSMQVLGALFGIITARLLSPKDYALVGMLAIFPAVAGAIQESGFTSALVNMKKTEDNDYNSVFWFSLLMGTLLYIILFFCSPLISFYYKQPEIVALSRVSFITIPLSAIGIVPQAYLFKSLKVKEATMIRIQALIASGIVGITMAINGMAYWSIVWQQIIYVLITSLGKFMYIPWRPSIHIDFKPVRKMFGFSCKIMFTSIINTVSNNILIVIFGRLFPVQAVGNFSQANSWNNKAYSLVSGTVAQVAQPVFSSIDDDKERLRNVFRKMVRFTAFLSFPVMFGLAIISQEFIILAIGSKWAESVFLLQILCISGAFLPLHGTFQNLIISKGRSDLYLWGNIGLLLSSIVLIVALAKLGIVIMIAGYSILNIGWVVVWQYYAHKLIGLKYIDTLKDIFPFFISALAVMSITYFIASFVDSMALRLIIKMILSVLIYFTVMKLAKVKMLDECMNYIFHRNK</sequence>
<accession>A0ABM7NWY2</accession>
<dbReference type="PANTHER" id="PTHR30250">
    <property type="entry name" value="PST FAMILY PREDICTED COLANIC ACID TRANSPORTER"/>
    <property type="match status" value="1"/>
</dbReference>
<protein>
    <submittedName>
        <fullName evidence="8">Lipopolysaccharide biosynthesis protein</fullName>
    </submittedName>
</protein>
<dbReference type="PANTHER" id="PTHR30250:SF10">
    <property type="entry name" value="LIPOPOLYSACCHARIDE BIOSYNTHESIS PROTEIN WZXC"/>
    <property type="match status" value="1"/>
</dbReference>
<evidence type="ECO:0000313" key="9">
    <source>
        <dbReference type="Proteomes" id="UP001319045"/>
    </source>
</evidence>
<reference evidence="8 9" key="1">
    <citation type="journal article" date="2022" name="Int. J. Syst. Evol. Microbiol.">
        <title>Prevotella herbatica sp. nov., a plant polysaccharide-decomposing anaerobic bacterium isolated from a methanogenic reactor.</title>
        <authorList>
            <person name="Uek A."/>
            <person name="Tonouchi A."/>
            <person name="Kaku N."/>
            <person name="Ueki K."/>
        </authorList>
    </citation>
    <scope>NUCLEOTIDE SEQUENCE [LARGE SCALE GENOMIC DNA]</scope>
    <source>
        <strain evidence="8 9">WR041</strain>
    </source>
</reference>
<feature type="transmembrane region" description="Helical" evidence="7">
    <location>
        <begin position="411"/>
        <end position="433"/>
    </location>
</feature>
<dbReference type="CDD" id="cd13127">
    <property type="entry name" value="MATE_tuaB_like"/>
    <property type="match status" value="1"/>
</dbReference>
<feature type="transmembrane region" description="Helical" evidence="7">
    <location>
        <begin position="354"/>
        <end position="372"/>
    </location>
</feature>
<evidence type="ECO:0000256" key="7">
    <source>
        <dbReference type="SAM" id="Phobius"/>
    </source>
</evidence>
<dbReference type="EMBL" id="AP024484">
    <property type="protein sequence ID" value="BCS84912.1"/>
    <property type="molecule type" value="Genomic_DNA"/>
</dbReference>
<keyword evidence="5 7" id="KW-1133">Transmembrane helix</keyword>
<organism evidence="8 9">
    <name type="scientific">Prevotella herbatica</name>
    <dbReference type="NCBI Taxonomy" id="2801997"/>
    <lineage>
        <taxon>Bacteria</taxon>
        <taxon>Pseudomonadati</taxon>
        <taxon>Bacteroidota</taxon>
        <taxon>Bacteroidia</taxon>
        <taxon>Bacteroidales</taxon>
        <taxon>Prevotellaceae</taxon>
        <taxon>Prevotella</taxon>
    </lineage>
</organism>
<feature type="transmembrane region" description="Helical" evidence="7">
    <location>
        <begin position="152"/>
        <end position="171"/>
    </location>
</feature>
<feature type="transmembrane region" description="Helical" evidence="7">
    <location>
        <begin position="294"/>
        <end position="316"/>
    </location>
</feature>
<dbReference type="Proteomes" id="UP001319045">
    <property type="component" value="Chromosome"/>
</dbReference>
<evidence type="ECO:0000313" key="8">
    <source>
        <dbReference type="EMBL" id="BCS84912.1"/>
    </source>
</evidence>
<feature type="transmembrane region" description="Helical" evidence="7">
    <location>
        <begin position="322"/>
        <end position="342"/>
    </location>
</feature>
<feature type="transmembrane region" description="Helical" evidence="7">
    <location>
        <begin position="439"/>
        <end position="457"/>
    </location>
</feature>
<evidence type="ECO:0000256" key="5">
    <source>
        <dbReference type="ARBA" id="ARBA00022989"/>
    </source>
</evidence>
<evidence type="ECO:0000256" key="1">
    <source>
        <dbReference type="ARBA" id="ARBA00004651"/>
    </source>
</evidence>